<name>A0A2H3T9Z3_FUSOX</name>
<keyword evidence="3 6" id="KW-1133">Transmembrane helix</keyword>
<comment type="subcellular location">
    <subcellularLocation>
        <location evidence="1">Membrane</location>
        <topology evidence="1">Multi-pass membrane protein</topology>
    </subcellularLocation>
</comment>
<reference evidence="11" key="1">
    <citation type="submission" date="2016-09" db="EMBL/GenBank/DDBJ databases">
        <authorList>
            <person name="Guldener U."/>
        </authorList>
    </citation>
    <scope>NUCLEOTIDE SEQUENCE [LARGE SCALE GENOMIC DNA]</scope>
    <source>
        <strain evidence="11">V64-1</strain>
    </source>
</reference>
<evidence type="ECO:0000313" key="11">
    <source>
        <dbReference type="Proteomes" id="UP000219369"/>
    </source>
</evidence>
<dbReference type="VEuPathDB" id="FungiDB:FOC4_g10002198"/>
<evidence type="ECO:0000256" key="2">
    <source>
        <dbReference type="ARBA" id="ARBA00022692"/>
    </source>
</evidence>
<feature type="transmembrane region" description="Helical" evidence="6">
    <location>
        <begin position="64"/>
        <end position="81"/>
    </location>
</feature>
<evidence type="ECO:0000256" key="4">
    <source>
        <dbReference type="ARBA" id="ARBA00023136"/>
    </source>
</evidence>
<keyword evidence="2 6" id="KW-0812">Transmembrane</keyword>
<evidence type="ECO:0000256" key="1">
    <source>
        <dbReference type="ARBA" id="ARBA00004141"/>
    </source>
</evidence>
<evidence type="ECO:0000259" key="8">
    <source>
        <dbReference type="Pfam" id="PF10337"/>
    </source>
</evidence>
<dbReference type="Proteomes" id="UP000219369">
    <property type="component" value="Unassembled WGS sequence"/>
</dbReference>
<dbReference type="PANTHER" id="PTHR37994">
    <property type="entry name" value="ARAE_2_N DOMAIN-CONTAINING PROTEIN-RELATED"/>
    <property type="match status" value="1"/>
</dbReference>
<dbReference type="InterPro" id="IPR018820">
    <property type="entry name" value="BRE4-related_DUF2421"/>
</dbReference>
<dbReference type="VEuPathDB" id="FungiDB:FOXG_08869"/>
<feature type="domain" description="DUF2421" evidence="7">
    <location>
        <begin position="798"/>
        <end position="1010"/>
    </location>
</feature>
<dbReference type="OrthoDB" id="2274698at2759"/>
<dbReference type="InterPro" id="IPR049453">
    <property type="entry name" value="Memb_transporter_dom"/>
</dbReference>
<dbReference type="AlphaFoldDB" id="A0A2H3T9Z3"/>
<evidence type="ECO:0000313" key="10">
    <source>
        <dbReference type="EMBL" id="SCO78543.1"/>
    </source>
</evidence>
<feature type="transmembrane region" description="Helical" evidence="6">
    <location>
        <begin position="635"/>
        <end position="660"/>
    </location>
</feature>
<dbReference type="VEuPathDB" id="FungiDB:FOZG_17485"/>
<feature type="domain" description="Putative ER transporter 6TM N-terminal" evidence="8">
    <location>
        <begin position="50"/>
        <end position="458"/>
    </location>
</feature>
<protein>
    <submittedName>
        <fullName evidence="10">Related to membrane protein</fullName>
    </submittedName>
</protein>
<dbReference type="GO" id="GO:0016020">
    <property type="term" value="C:membrane"/>
    <property type="evidence" value="ECO:0007669"/>
    <property type="project" value="UniProtKB-SubCell"/>
</dbReference>
<feature type="transmembrane region" description="Helical" evidence="6">
    <location>
        <begin position="781"/>
        <end position="798"/>
    </location>
</feature>
<gene>
    <name evidence="10" type="ORF">FRV6_02756</name>
</gene>
<dbReference type="VEuPathDB" id="FungiDB:FOC1_g10000455"/>
<dbReference type="Pfam" id="PF10337">
    <property type="entry name" value="ArAE_2_N"/>
    <property type="match status" value="1"/>
</dbReference>
<keyword evidence="4 6" id="KW-0472">Membrane</keyword>
<feature type="transmembrane region" description="Helical" evidence="6">
    <location>
        <begin position="93"/>
        <end position="120"/>
    </location>
</feature>
<feature type="transmembrane region" description="Helical" evidence="6">
    <location>
        <begin position="740"/>
        <end position="760"/>
    </location>
</feature>
<dbReference type="PANTHER" id="PTHR37994:SF3">
    <property type="entry name" value="ER TRANSPORTER 6TM N-TERMINAL DOMAIN-CONTAINING PROTEIN"/>
    <property type="match status" value="1"/>
</dbReference>
<feature type="domain" description="Integral membrane bound transporter" evidence="9">
    <location>
        <begin position="658"/>
        <end position="789"/>
    </location>
</feature>
<organism evidence="10 11">
    <name type="scientific">Fusarium oxysporum</name>
    <name type="common">Fusarium vascular wilt</name>
    <dbReference type="NCBI Taxonomy" id="5507"/>
    <lineage>
        <taxon>Eukaryota</taxon>
        <taxon>Fungi</taxon>
        <taxon>Dikarya</taxon>
        <taxon>Ascomycota</taxon>
        <taxon>Pezizomycotina</taxon>
        <taxon>Sordariomycetes</taxon>
        <taxon>Hypocreomycetidae</taxon>
        <taxon>Hypocreales</taxon>
        <taxon>Nectriaceae</taxon>
        <taxon>Fusarium</taxon>
        <taxon>Fusarium oxysporum species complex</taxon>
    </lineage>
</organism>
<sequence>MFGPSQTAAADGNDLRDGGHQTSSAEETPQSVENPYFTNTGTNTLPRRKLPMWLDHFNTRDLKMFFRCSVAMWIMTVFIYITPIQDEMGQASFLGCIVLWLAPPSGTIFINLIAAITVMLGVTTAWGWGLITMKAALATRSDAHTQSRLAELQRMAASQNATDPHIFAKVKILNGFMLDLNVTATYFCMICLYLYMIARLRVAAPKLRLTQMMGCIVSAVFLTQAPLLPSFNGNIARPLVLPCAIAEGIAMVCSIFIFPSSSASEALNIFQDLLAPMPTFLDACYLGLKYPSITMSTDRLTGVKLELLASYSRLKSISAFLPIDFSMGRWNGDDLINLTIPLQNLIIEFISLLEIHRQAEAHKERSEKALALVSMQAGQGNLETGRHQMNQETEFHIRSKTSQHIEEAERNLRALSEPTKYLIDTCKESLTAINEALINASTFKQNSGYKSSLQRHVAVLENLREQIKVFNSFTSGYFSLSSFHIFNDDGIVQDEFGTVPGLTGLMMGLLIQERLCQLAGALSQLQSRVIELEKNRSSFRFWLPTRMASVLRWMCTTENSEGIPAADIDDSTIVRSPTTASAHYGLPVGLQTSPDAKSSRVELSSMRTPHNRRRGRASQSLLVVARWLGNAEGMFALRMVIMTIALSIPAVLSSSAGFYYRENGLWAVIMAQLTLLPYTADVVYGIIVRVTGTIVGGVVGMAAWYIGSGSGPGNPYGEAAAMALVILPFMWWRVFSSLPLMPAGVMMGITAYLVVIYSWIDTHNEPYGNPGKGYEIFWRRLTLVLIGLSGTFVTNFFPKPPSASRHYRHQLGKSLIGIRDQYALFVSNWEAPAQDLHAVAEEESLKAIGDLLSISGPVKLTVFEFSSSNFDTHALGRVCQLCMLIQQSVTQLLIYTTRLSDAQRQSVILSTEKTKENMVVEVMAVLTMVQQALKTDDPLPAMLPTPLFTREVVFTRRRIQKVLDNSEFNKDYTMDNEGLRKYVVLLNALLQMFAALDELVLVVKSAVGETSNIDILEV</sequence>
<evidence type="ECO:0000256" key="5">
    <source>
        <dbReference type="SAM" id="MobiDB-lite"/>
    </source>
</evidence>
<evidence type="ECO:0000256" key="6">
    <source>
        <dbReference type="SAM" id="Phobius"/>
    </source>
</evidence>
<dbReference type="VEuPathDB" id="FungiDB:FOMG_02372"/>
<feature type="transmembrane region" description="Helical" evidence="6">
    <location>
        <begin position="176"/>
        <end position="197"/>
    </location>
</feature>
<evidence type="ECO:0000256" key="3">
    <source>
        <dbReference type="ARBA" id="ARBA00022989"/>
    </source>
</evidence>
<evidence type="ECO:0000259" key="7">
    <source>
        <dbReference type="Pfam" id="PF10334"/>
    </source>
</evidence>
<feature type="transmembrane region" description="Helical" evidence="6">
    <location>
        <begin position="209"/>
        <end position="227"/>
    </location>
</feature>
<dbReference type="Pfam" id="PF10334">
    <property type="entry name" value="BRE4"/>
    <property type="match status" value="1"/>
</dbReference>
<feature type="transmembrane region" description="Helical" evidence="6">
    <location>
        <begin position="682"/>
        <end position="704"/>
    </location>
</feature>
<dbReference type="VEuPathDB" id="FungiDB:HZS61_001843"/>
<accession>A0A2H3T9Z3</accession>
<dbReference type="InterPro" id="IPR018823">
    <property type="entry name" value="ArAE_2_N"/>
</dbReference>
<evidence type="ECO:0000259" key="9">
    <source>
        <dbReference type="Pfam" id="PF13515"/>
    </source>
</evidence>
<dbReference type="EMBL" id="FMJY01000002">
    <property type="protein sequence ID" value="SCO78543.1"/>
    <property type="molecule type" value="Genomic_DNA"/>
</dbReference>
<dbReference type="VEuPathDB" id="FungiDB:FOIG_04620"/>
<dbReference type="VEuPathDB" id="FungiDB:HZS61_001842"/>
<feature type="transmembrane region" description="Helical" evidence="6">
    <location>
        <begin position="716"/>
        <end position="734"/>
    </location>
</feature>
<feature type="transmembrane region" description="Helical" evidence="6">
    <location>
        <begin position="239"/>
        <end position="258"/>
    </location>
</feature>
<proteinExistence type="predicted"/>
<feature type="compositionally biased region" description="Polar residues" evidence="5">
    <location>
        <begin position="20"/>
        <end position="43"/>
    </location>
</feature>
<dbReference type="Pfam" id="PF13515">
    <property type="entry name" value="FUSC_2"/>
    <property type="match status" value="1"/>
</dbReference>
<feature type="region of interest" description="Disordered" evidence="5">
    <location>
        <begin position="1"/>
        <end position="43"/>
    </location>
</feature>